<gene>
    <name evidence="2" type="ORF">GCM10010211_21010</name>
</gene>
<proteinExistence type="predicted"/>
<dbReference type="PANTHER" id="PTHR36221:SF1">
    <property type="entry name" value="DUF742 DOMAIN-CONTAINING PROTEIN"/>
    <property type="match status" value="1"/>
</dbReference>
<name>A0ABQ2UYG3_9ACTN</name>
<evidence type="ECO:0000313" key="2">
    <source>
        <dbReference type="EMBL" id="GGU55976.1"/>
    </source>
</evidence>
<accession>A0ABQ2UYG3</accession>
<dbReference type="Proteomes" id="UP000654471">
    <property type="component" value="Unassembled WGS sequence"/>
</dbReference>
<dbReference type="PANTHER" id="PTHR36221">
    <property type="entry name" value="DUF742 DOMAIN-CONTAINING PROTEIN"/>
    <property type="match status" value="1"/>
</dbReference>
<evidence type="ECO:0000256" key="1">
    <source>
        <dbReference type="SAM" id="MobiDB-lite"/>
    </source>
</evidence>
<dbReference type="Pfam" id="PF05331">
    <property type="entry name" value="DUF742"/>
    <property type="match status" value="1"/>
</dbReference>
<feature type="region of interest" description="Disordered" evidence="1">
    <location>
        <begin position="1"/>
        <end position="22"/>
    </location>
</feature>
<comment type="caution">
    <text evidence="2">The sequence shown here is derived from an EMBL/GenBank/DDBJ whole genome shotgun (WGS) entry which is preliminary data.</text>
</comment>
<organism evidence="2 3">
    <name type="scientific">Streptomyces albospinus</name>
    <dbReference type="NCBI Taxonomy" id="285515"/>
    <lineage>
        <taxon>Bacteria</taxon>
        <taxon>Bacillati</taxon>
        <taxon>Actinomycetota</taxon>
        <taxon>Actinomycetes</taxon>
        <taxon>Kitasatosporales</taxon>
        <taxon>Streptomycetaceae</taxon>
        <taxon>Streptomyces</taxon>
    </lineage>
</organism>
<keyword evidence="3" id="KW-1185">Reference proteome</keyword>
<protein>
    <recommendedName>
        <fullName evidence="4">DUF742 domain-containing protein</fullName>
    </recommendedName>
</protein>
<dbReference type="RefSeq" id="WP_189298687.1">
    <property type="nucleotide sequence ID" value="NZ_BMRP01000005.1"/>
</dbReference>
<evidence type="ECO:0008006" key="4">
    <source>
        <dbReference type="Google" id="ProtNLM"/>
    </source>
</evidence>
<dbReference type="InterPro" id="IPR036388">
    <property type="entry name" value="WH-like_DNA-bd_sf"/>
</dbReference>
<sequence>MSRPRQDPDLVRPYVRTGGRTRPSKDVRLESLVFAATGTLPGLSPDARRVIALFAPAQGGGLAVADIASALALPPSTTRILVADLIDHGLMTLAQGNNVDRPPASLLERVLNGLRANA</sequence>
<reference evidence="3" key="1">
    <citation type="journal article" date="2019" name="Int. J. Syst. Evol. Microbiol.">
        <title>The Global Catalogue of Microorganisms (GCM) 10K type strain sequencing project: providing services to taxonomists for standard genome sequencing and annotation.</title>
        <authorList>
            <consortium name="The Broad Institute Genomics Platform"/>
            <consortium name="The Broad Institute Genome Sequencing Center for Infectious Disease"/>
            <person name="Wu L."/>
            <person name="Ma J."/>
        </authorList>
    </citation>
    <scope>NUCLEOTIDE SEQUENCE [LARGE SCALE GENOMIC DNA]</scope>
    <source>
        <strain evidence="3">JCM 3399</strain>
    </source>
</reference>
<dbReference type="InterPro" id="IPR007995">
    <property type="entry name" value="DUF742"/>
</dbReference>
<evidence type="ECO:0000313" key="3">
    <source>
        <dbReference type="Proteomes" id="UP000654471"/>
    </source>
</evidence>
<dbReference type="Gene3D" id="1.10.10.10">
    <property type="entry name" value="Winged helix-like DNA-binding domain superfamily/Winged helix DNA-binding domain"/>
    <property type="match status" value="1"/>
</dbReference>
<feature type="compositionally biased region" description="Basic and acidic residues" evidence="1">
    <location>
        <begin position="1"/>
        <end position="10"/>
    </location>
</feature>
<dbReference type="EMBL" id="BMRP01000005">
    <property type="protein sequence ID" value="GGU55976.1"/>
    <property type="molecule type" value="Genomic_DNA"/>
</dbReference>